<dbReference type="Proteomes" id="UP000675284">
    <property type="component" value="Unassembled WGS sequence"/>
</dbReference>
<dbReference type="PROSITE" id="PS51257">
    <property type="entry name" value="PROKAR_LIPOPROTEIN"/>
    <property type="match status" value="1"/>
</dbReference>
<keyword evidence="2" id="KW-1185">Reference proteome</keyword>
<dbReference type="RefSeq" id="WP_026680033.1">
    <property type="nucleotide sequence ID" value="NZ_BAAACY010000076.1"/>
</dbReference>
<reference evidence="1" key="1">
    <citation type="submission" date="2021-04" db="EMBL/GenBank/DDBJ databases">
        <title>Isolation and polyphasic classification of algal microorganism.</title>
        <authorList>
            <person name="Wang S."/>
        </authorList>
    </citation>
    <scope>NUCLEOTIDE SEQUENCE</scope>
    <source>
        <strain evidence="1">720a</strain>
    </source>
</reference>
<evidence type="ECO:0000313" key="2">
    <source>
        <dbReference type="Proteomes" id="UP000675284"/>
    </source>
</evidence>
<evidence type="ECO:0000313" key="1">
    <source>
        <dbReference type="EMBL" id="MBR7795779.1"/>
    </source>
</evidence>
<proteinExistence type="predicted"/>
<dbReference type="EMBL" id="JAGSOT010000015">
    <property type="protein sequence ID" value="MBR7795779.1"/>
    <property type="molecule type" value="Genomic_DNA"/>
</dbReference>
<sequence>MYKVMLLLIGTLLVIMGCSNDDASKISKNASQVKQVLEDNLTYSEDENMDKYLETIVEASREDTKKQLEVFFKDYDITYELLDFKVIEESNDRIVIEAEQRATASFIAAGESYRDHIAHMEYVFVNESDGWKIASSTVTKTNIIK</sequence>
<organism evidence="1 2">
    <name type="scientific">Virgibacillus salarius</name>
    <dbReference type="NCBI Taxonomy" id="447199"/>
    <lineage>
        <taxon>Bacteria</taxon>
        <taxon>Bacillati</taxon>
        <taxon>Bacillota</taxon>
        <taxon>Bacilli</taxon>
        <taxon>Bacillales</taxon>
        <taxon>Bacillaceae</taxon>
        <taxon>Virgibacillus</taxon>
    </lineage>
</organism>
<dbReference type="SUPFAM" id="SSF54427">
    <property type="entry name" value="NTF2-like"/>
    <property type="match status" value="1"/>
</dbReference>
<comment type="caution">
    <text evidence="1">The sequence shown here is derived from an EMBL/GenBank/DDBJ whole genome shotgun (WGS) entry which is preliminary data.</text>
</comment>
<name>A0A941DVB5_9BACI</name>
<gene>
    <name evidence="1" type="ORF">KCX74_06950</name>
</gene>
<accession>A0A941DVB5</accession>
<dbReference type="AlphaFoldDB" id="A0A941DVB5"/>
<dbReference type="InterPro" id="IPR032710">
    <property type="entry name" value="NTF2-like_dom_sf"/>
</dbReference>
<protein>
    <submittedName>
        <fullName evidence="1">Uncharacterized protein</fullName>
    </submittedName>
</protein>